<dbReference type="GO" id="GO:0003700">
    <property type="term" value="F:DNA-binding transcription factor activity"/>
    <property type="evidence" value="ECO:0007669"/>
    <property type="project" value="InterPro"/>
</dbReference>
<feature type="signal peptide" evidence="9">
    <location>
        <begin position="1"/>
        <end position="19"/>
    </location>
</feature>
<dbReference type="InterPro" id="IPR036097">
    <property type="entry name" value="HisK_dim/P_sf"/>
</dbReference>
<dbReference type="Pfam" id="PF07495">
    <property type="entry name" value="Y_Y_Y"/>
    <property type="match status" value="1"/>
</dbReference>
<dbReference type="InterPro" id="IPR018060">
    <property type="entry name" value="HTH_AraC"/>
</dbReference>
<keyword evidence="13" id="KW-0418">Kinase</keyword>
<dbReference type="GO" id="GO:0043565">
    <property type="term" value="F:sequence-specific DNA binding"/>
    <property type="evidence" value="ECO:0007669"/>
    <property type="project" value="InterPro"/>
</dbReference>
<dbReference type="InterPro" id="IPR003594">
    <property type="entry name" value="HATPase_dom"/>
</dbReference>
<dbReference type="PROSITE" id="PS50110">
    <property type="entry name" value="RESPONSE_REGULATORY"/>
    <property type="match status" value="1"/>
</dbReference>
<dbReference type="InterPro" id="IPR011123">
    <property type="entry name" value="Y_Y_Y"/>
</dbReference>
<keyword evidence="4" id="KW-0805">Transcription regulation</keyword>
<gene>
    <name evidence="13" type="ORF">SAMN02927921_03115</name>
</gene>
<dbReference type="InterPro" id="IPR018062">
    <property type="entry name" value="HTH_AraC-typ_CS"/>
</dbReference>
<evidence type="ECO:0000256" key="6">
    <source>
        <dbReference type="ARBA" id="ARBA00023163"/>
    </source>
</evidence>
<evidence type="ECO:0000256" key="3">
    <source>
        <dbReference type="ARBA" id="ARBA00022553"/>
    </source>
</evidence>
<feature type="domain" description="HTH araC/xylS-type" evidence="10">
    <location>
        <begin position="1250"/>
        <end position="1349"/>
    </location>
</feature>
<accession>A0A1K1R451</accession>
<keyword evidence="3 7" id="KW-0597">Phosphoprotein</keyword>
<comment type="catalytic activity">
    <reaction evidence="1">
        <text>ATP + protein L-histidine = ADP + protein N-phospho-L-histidine.</text>
        <dbReference type="EC" id="2.7.13.3"/>
    </reaction>
</comment>
<keyword evidence="8" id="KW-0812">Transmembrane</keyword>
<evidence type="ECO:0000259" key="12">
    <source>
        <dbReference type="PROSITE" id="PS50110"/>
    </source>
</evidence>
<dbReference type="Pfam" id="PF12833">
    <property type="entry name" value="HTH_18"/>
    <property type="match status" value="1"/>
</dbReference>
<evidence type="ECO:0000256" key="7">
    <source>
        <dbReference type="PROSITE-ProRule" id="PRU00169"/>
    </source>
</evidence>
<dbReference type="InterPro" id="IPR015943">
    <property type="entry name" value="WD40/YVTN_repeat-like_dom_sf"/>
</dbReference>
<dbReference type="SUPFAM" id="SSF47384">
    <property type="entry name" value="Homodimeric domain of signal transducing histidine kinase"/>
    <property type="match status" value="1"/>
</dbReference>
<dbReference type="InterPro" id="IPR009057">
    <property type="entry name" value="Homeodomain-like_sf"/>
</dbReference>
<evidence type="ECO:0000313" key="14">
    <source>
        <dbReference type="Proteomes" id="UP000182248"/>
    </source>
</evidence>
<keyword evidence="5" id="KW-0238">DNA-binding</keyword>
<dbReference type="Gene3D" id="1.10.287.130">
    <property type="match status" value="1"/>
</dbReference>
<feature type="transmembrane region" description="Helical" evidence="8">
    <location>
        <begin position="775"/>
        <end position="795"/>
    </location>
</feature>
<dbReference type="PANTHER" id="PTHR43547:SF2">
    <property type="entry name" value="HYBRID SIGNAL TRANSDUCTION HISTIDINE KINASE C"/>
    <property type="match status" value="1"/>
</dbReference>
<evidence type="ECO:0000256" key="2">
    <source>
        <dbReference type="ARBA" id="ARBA00012438"/>
    </source>
</evidence>
<feature type="chain" id="PRO_5012656465" description="histidine kinase" evidence="9">
    <location>
        <begin position="20"/>
        <end position="1350"/>
    </location>
</feature>
<dbReference type="PANTHER" id="PTHR43547">
    <property type="entry name" value="TWO-COMPONENT HISTIDINE KINASE"/>
    <property type="match status" value="1"/>
</dbReference>
<dbReference type="Pfam" id="PF00072">
    <property type="entry name" value="Response_reg"/>
    <property type="match status" value="1"/>
</dbReference>
<evidence type="ECO:0000256" key="9">
    <source>
        <dbReference type="SAM" id="SignalP"/>
    </source>
</evidence>
<dbReference type="SUPFAM" id="SSF63829">
    <property type="entry name" value="Calcium-dependent phosphotriesterase"/>
    <property type="match status" value="3"/>
</dbReference>
<dbReference type="Pfam" id="PF00512">
    <property type="entry name" value="HisKA"/>
    <property type="match status" value="1"/>
</dbReference>
<dbReference type="Gene3D" id="2.130.10.10">
    <property type="entry name" value="YVTN repeat-like/Quinoprotein amine dehydrogenase"/>
    <property type="match status" value="2"/>
</dbReference>
<dbReference type="Pfam" id="PF02518">
    <property type="entry name" value="HATPase_c"/>
    <property type="match status" value="1"/>
</dbReference>
<reference evidence="13 14" key="1">
    <citation type="submission" date="2016-11" db="EMBL/GenBank/DDBJ databases">
        <authorList>
            <person name="Jaros S."/>
            <person name="Januszkiewicz K."/>
            <person name="Wedrychowicz H."/>
        </authorList>
    </citation>
    <scope>NUCLEOTIDE SEQUENCE [LARGE SCALE GENOMIC DNA]</scope>
    <source>
        <strain evidence="13 14">CGMCC 1.12145</strain>
    </source>
</reference>
<dbReference type="InterPro" id="IPR005467">
    <property type="entry name" value="His_kinase_dom"/>
</dbReference>
<dbReference type="SUPFAM" id="SSF52172">
    <property type="entry name" value="CheY-like"/>
    <property type="match status" value="1"/>
</dbReference>
<dbReference type="GO" id="GO:0000155">
    <property type="term" value="F:phosphorelay sensor kinase activity"/>
    <property type="evidence" value="ECO:0007669"/>
    <property type="project" value="InterPro"/>
</dbReference>
<dbReference type="SMART" id="SM00388">
    <property type="entry name" value="HisKA"/>
    <property type="match status" value="1"/>
</dbReference>
<dbReference type="InterPro" id="IPR001789">
    <property type="entry name" value="Sig_transdc_resp-reg_receiver"/>
</dbReference>
<keyword evidence="9" id="KW-0732">Signal</keyword>
<name>A0A1K1R451_9FLAO</name>
<dbReference type="InterPro" id="IPR011110">
    <property type="entry name" value="Reg_prop"/>
</dbReference>
<dbReference type="SUPFAM" id="SSF46689">
    <property type="entry name" value="Homeodomain-like"/>
    <property type="match status" value="1"/>
</dbReference>
<dbReference type="RefSeq" id="WP_217652402.1">
    <property type="nucleotide sequence ID" value="NZ_FPJE01000018.1"/>
</dbReference>
<sequence>MRFVLLLVFFVLCSGTGHAIQLPDYRFYSMPETSYYGGIHSIAKDRIGRIWFSGYDALFVYDGNTYTQMNDLATCHSPMSYWTYGRVVTDSSGALYVATNRGLLRFDYETLRFELVLQGNIGTVTTAEDGTVWLIRDQEIESFGPGELSGLRKHPLSGGATPSALMDTPEGVYAASGNTLYRLDRGHYTPYTHVENPLSEIRDVLVVGTSKYILTALDGLYVCDDKGEITAHFRLESADGKTTRAKGLYYDTAGMVWIATQSGLFLVDHATGEVRLLRSNLHYPYSLPNNSVWSIYPDPDGGVWIGTYGGKLAYMTFSDNDVNYFKATPGGLNHPIVSCFEEDEKGNLWIGTEGGGLNYWDRGTDRFSYYTQENHSGLNFNLVKNLHYDKEQEILRVSTFNGGLQQLDRNGEHFSDLQVYRPETSEPLSVYDFAREKDAGIWMTNPDAELLYKDLGTGKVTEVAVTDDSGNKVPMKIETLFRGAGNELWLMTYEGLYVVNVNTLAIKKHYYIDQAPYPVNNLCSYYIASDSTVWFGTHGGGVNRLYRDGRYMNYGAAEGLPGKTVFGILEDTETHDIWMSTNSGLYYYEDNTGEIRASAIDNSRLCGAFYVRSCFKTSGGEMLFGGTDGFIMFTPGKMKQNLQKPRVFFTGLLINNEKIVPGDKGSLLKQDISTWTGPTEKDRRIVLTHKQSNIEVRMSSNSYLQADKNRYAYRMLGLSEQWYSLPEGQKSVQFFNLPAGTYQFEVKAANNDGLWGDDISTLSFRITPSPFASGWAYLIYSLLLLGIVYITWRYFTNKKIFAHRLRIEQLKEQNMKMLTQARINFFTHISHDLKTPLTLVIDPLKQLKTLLSGQQAAQANAYVMLIEKNVNRIQNMISQLLQFREIESQKITSNEQPGDIVRFVKDIFSLFGVYAEQRDIETTVSTGITGFYTRFDHDIIEKIFTNLFSNAINYNIRNGYVKVAMRWVSPDELSGMGLPEKADSAYMAFAVTNSGTEIPDDKKDVIFESYNRLLQEQPAFEKGTGLGLAIVRELVNHLGGKICLDSAHSQVTFTVVLPLERGVEGMSSGSPAYEHTISEIGHIINRQEEPRWPDEQRRKAYSIVVIEDDKGLRDYMRQRLSRYYNVYTAVNGQEGISRAEKIFPQVVITDLMMPEADGFDVCRKLRDNIRTSHIPIVVLSALGGNTENKIRALESGANVFINKPFDMDYLLKQVGSLIADQHRLKERYSRKYIAEPSEVTISSTDEKLLKTAMEHIEKNMSTADYNVESFVADMGIGRTLLYQKMNDILGMSIKEFIMDIRLKRAARLLEKSDVTIAEISYMTGFKNPKYFSTCFKKQYNLTPSEFRNRL</sequence>
<dbReference type="SMART" id="SM00448">
    <property type="entry name" value="REC"/>
    <property type="match status" value="1"/>
</dbReference>
<dbReference type="EMBL" id="FPJE01000018">
    <property type="protein sequence ID" value="SFW66390.1"/>
    <property type="molecule type" value="Genomic_DNA"/>
</dbReference>
<dbReference type="Gene3D" id="1.10.10.60">
    <property type="entry name" value="Homeodomain-like"/>
    <property type="match status" value="1"/>
</dbReference>
<organism evidence="13 14">
    <name type="scientific">Sinomicrobium oceani</name>
    <dbReference type="NCBI Taxonomy" id="1150368"/>
    <lineage>
        <taxon>Bacteria</taxon>
        <taxon>Pseudomonadati</taxon>
        <taxon>Bacteroidota</taxon>
        <taxon>Flavobacteriia</taxon>
        <taxon>Flavobacteriales</taxon>
        <taxon>Flavobacteriaceae</taxon>
        <taxon>Sinomicrobium</taxon>
    </lineage>
</organism>
<keyword evidence="8" id="KW-0472">Membrane</keyword>
<dbReference type="PROSITE" id="PS00041">
    <property type="entry name" value="HTH_ARAC_FAMILY_1"/>
    <property type="match status" value="1"/>
</dbReference>
<evidence type="ECO:0000256" key="1">
    <source>
        <dbReference type="ARBA" id="ARBA00000085"/>
    </source>
</evidence>
<evidence type="ECO:0000259" key="10">
    <source>
        <dbReference type="PROSITE" id="PS01124"/>
    </source>
</evidence>
<dbReference type="Gene3D" id="2.60.40.10">
    <property type="entry name" value="Immunoglobulins"/>
    <property type="match status" value="1"/>
</dbReference>
<evidence type="ECO:0000256" key="4">
    <source>
        <dbReference type="ARBA" id="ARBA00023015"/>
    </source>
</evidence>
<dbReference type="InterPro" id="IPR003661">
    <property type="entry name" value="HisK_dim/P_dom"/>
</dbReference>
<dbReference type="STRING" id="1150368.SAMN02927921_03115"/>
<dbReference type="Gene3D" id="3.30.565.10">
    <property type="entry name" value="Histidine kinase-like ATPase, C-terminal domain"/>
    <property type="match status" value="1"/>
</dbReference>
<dbReference type="PROSITE" id="PS01124">
    <property type="entry name" value="HTH_ARAC_FAMILY_2"/>
    <property type="match status" value="1"/>
</dbReference>
<dbReference type="Pfam" id="PF07494">
    <property type="entry name" value="Reg_prop"/>
    <property type="match status" value="2"/>
</dbReference>
<dbReference type="SUPFAM" id="SSF55874">
    <property type="entry name" value="ATPase domain of HSP90 chaperone/DNA topoisomerase II/histidine kinase"/>
    <property type="match status" value="1"/>
</dbReference>
<keyword evidence="14" id="KW-1185">Reference proteome</keyword>
<dbReference type="Gene3D" id="3.40.50.2300">
    <property type="match status" value="1"/>
</dbReference>
<feature type="domain" description="Histidine kinase" evidence="11">
    <location>
        <begin position="828"/>
        <end position="1061"/>
    </location>
</feature>
<keyword evidence="13" id="KW-0808">Transferase</keyword>
<dbReference type="InterPro" id="IPR036890">
    <property type="entry name" value="HATPase_C_sf"/>
</dbReference>
<dbReference type="InterPro" id="IPR013783">
    <property type="entry name" value="Ig-like_fold"/>
</dbReference>
<evidence type="ECO:0000313" key="13">
    <source>
        <dbReference type="EMBL" id="SFW66390.1"/>
    </source>
</evidence>
<dbReference type="SMART" id="SM00387">
    <property type="entry name" value="HATPase_c"/>
    <property type="match status" value="1"/>
</dbReference>
<dbReference type="CDD" id="cd00082">
    <property type="entry name" value="HisKA"/>
    <property type="match status" value="1"/>
</dbReference>
<dbReference type="InterPro" id="IPR004358">
    <property type="entry name" value="Sig_transdc_His_kin-like_C"/>
</dbReference>
<dbReference type="EC" id="2.7.13.3" evidence="2"/>
<evidence type="ECO:0000256" key="5">
    <source>
        <dbReference type="ARBA" id="ARBA00023125"/>
    </source>
</evidence>
<feature type="domain" description="Response regulatory" evidence="12">
    <location>
        <begin position="1102"/>
        <end position="1218"/>
    </location>
</feature>
<dbReference type="InterPro" id="IPR011006">
    <property type="entry name" value="CheY-like_superfamily"/>
</dbReference>
<keyword evidence="8" id="KW-1133">Transmembrane helix</keyword>
<proteinExistence type="predicted"/>
<keyword evidence="6" id="KW-0804">Transcription</keyword>
<dbReference type="PRINTS" id="PR00344">
    <property type="entry name" value="BCTRLSENSOR"/>
</dbReference>
<dbReference type="SMART" id="SM00342">
    <property type="entry name" value="HTH_ARAC"/>
    <property type="match status" value="1"/>
</dbReference>
<dbReference type="PROSITE" id="PS50109">
    <property type="entry name" value="HIS_KIN"/>
    <property type="match status" value="1"/>
</dbReference>
<feature type="modified residue" description="4-aspartylphosphate" evidence="7">
    <location>
        <position position="1150"/>
    </location>
</feature>
<evidence type="ECO:0000256" key="8">
    <source>
        <dbReference type="SAM" id="Phobius"/>
    </source>
</evidence>
<dbReference type="Proteomes" id="UP000182248">
    <property type="component" value="Unassembled WGS sequence"/>
</dbReference>
<evidence type="ECO:0000259" key="11">
    <source>
        <dbReference type="PROSITE" id="PS50109"/>
    </source>
</evidence>
<protein>
    <recommendedName>
        <fullName evidence="2">histidine kinase</fullName>
        <ecNumber evidence="2">2.7.13.3</ecNumber>
    </recommendedName>
</protein>